<dbReference type="EMBL" id="AAPH01000001">
    <property type="protein sequence ID" value="EAS45585.1"/>
    <property type="molecule type" value="Genomic_DNA"/>
</dbReference>
<organism evidence="1 2">
    <name type="scientific">Photobacterium profundum 3TCK</name>
    <dbReference type="NCBI Taxonomy" id="314280"/>
    <lineage>
        <taxon>Bacteria</taxon>
        <taxon>Pseudomonadati</taxon>
        <taxon>Pseudomonadota</taxon>
        <taxon>Gammaproteobacteria</taxon>
        <taxon>Vibrionales</taxon>
        <taxon>Vibrionaceae</taxon>
        <taxon>Photobacterium</taxon>
    </lineage>
</organism>
<dbReference type="Proteomes" id="UP000003789">
    <property type="component" value="Unassembled WGS sequence"/>
</dbReference>
<proteinExistence type="predicted"/>
<comment type="caution">
    <text evidence="1">The sequence shown here is derived from an EMBL/GenBank/DDBJ whole genome shotgun (WGS) entry which is preliminary data.</text>
</comment>
<dbReference type="HOGENOM" id="CLU_3414906_0_0_6"/>
<evidence type="ECO:0000313" key="2">
    <source>
        <dbReference type="Proteomes" id="UP000003789"/>
    </source>
</evidence>
<protein>
    <submittedName>
        <fullName evidence="1">Uncharacterized protein</fullName>
    </submittedName>
</protein>
<accession>Q1ZAA7</accession>
<dbReference type="AlphaFoldDB" id="Q1ZAA7"/>
<gene>
    <name evidence="1" type="ORF">P3TCK_04391</name>
</gene>
<reference evidence="1 2" key="1">
    <citation type="submission" date="2006-03" db="EMBL/GenBank/DDBJ databases">
        <authorList>
            <person name="Bartlett D.H."/>
            <person name="Valle G."/>
            <person name="Lauro F.M."/>
            <person name="Vezzi A."/>
            <person name="Simonato F."/>
            <person name="Eloe E."/>
            <person name="Vitulo N."/>
            <person name="Stratton T.K."/>
            <person name="D'angelo M."/>
            <person name="Ferriera S."/>
            <person name="Johnson J."/>
            <person name="Kravitz S."/>
            <person name="Beeson K."/>
            <person name="Sutton G."/>
            <person name="Rogers Y."/>
            <person name="Friedman R."/>
            <person name="Frazier M."/>
            <person name="Venter J.C."/>
        </authorList>
    </citation>
    <scope>NUCLEOTIDE SEQUENCE [LARGE SCALE GENOMIC DNA]</scope>
    <source>
        <strain evidence="1 2">3TCK</strain>
    </source>
</reference>
<sequence>MIAQVIVDGGVQQIGKGIKRLENMWPD</sequence>
<name>Q1ZAA7_9GAMM</name>
<evidence type="ECO:0000313" key="1">
    <source>
        <dbReference type="EMBL" id="EAS45585.1"/>
    </source>
</evidence>